<evidence type="ECO:0000256" key="1">
    <source>
        <dbReference type="SAM" id="SignalP"/>
    </source>
</evidence>
<comment type="caution">
    <text evidence="3">The sequence shown here is derived from an EMBL/GenBank/DDBJ whole genome shotgun (WGS) entry which is preliminary data.</text>
</comment>
<sequence length="194" mass="22015">MKNNMNIIQSKIILVMTLIINLMSCKAQTLPLSTSFLDIPNGAYIKDTNNELNPYIGIYKANFNGNEITLFITKQENKIEKSAKKTYYTDALVIKYTVKNSMGNILQSTQNNNLTIGDLHSIDIDPTENKVVFVYAGTNCRIGWGRIILKKISPTQLSWEYRPEDRIIMPGKCPGNPDTTIYLPETKDLIFTKQ</sequence>
<dbReference type="InterPro" id="IPR046551">
    <property type="entry name" value="DUF6705"/>
</dbReference>
<accession>A0ABV7XQI1</accession>
<dbReference type="RefSeq" id="WP_290295353.1">
    <property type="nucleotide sequence ID" value="NZ_JAUFQR010000001.1"/>
</dbReference>
<evidence type="ECO:0000259" key="2">
    <source>
        <dbReference type="Pfam" id="PF20448"/>
    </source>
</evidence>
<dbReference type="Pfam" id="PF20448">
    <property type="entry name" value="DUF6705"/>
    <property type="match status" value="1"/>
</dbReference>
<evidence type="ECO:0000313" key="3">
    <source>
        <dbReference type="EMBL" id="MFC3755293.1"/>
    </source>
</evidence>
<keyword evidence="4" id="KW-1185">Reference proteome</keyword>
<reference evidence="4" key="1">
    <citation type="journal article" date="2019" name="Int. J. Syst. Evol. Microbiol.">
        <title>The Global Catalogue of Microorganisms (GCM) 10K type strain sequencing project: providing services to taxonomists for standard genome sequencing and annotation.</title>
        <authorList>
            <consortium name="The Broad Institute Genomics Platform"/>
            <consortium name="The Broad Institute Genome Sequencing Center for Infectious Disease"/>
            <person name="Wu L."/>
            <person name="Ma J."/>
        </authorList>
    </citation>
    <scope>NUCLEOTIDE SEQUENCE [LARGE SCALE GENOMIC DNA]</scope>
    <source>
        <strain evidence="4">CECT 7798</strain>
    </source>
</reference>
<gene>
    <name evidence="3" type="ORF">ACFONJ_04830</name>
</gene>
<dbReference type="Proteomes" id="UP001595735">
    <property type="component" value="Unassembled WGS sequence"/>
</dbReference>
<proteinExistence type="predicted"/>
<dbReference type="EMBL" id="JBHRYO010000002">
    <property type="protein sequence ID" value="MFC3755293.1"/>
    <property type="molecule type" value="Genomic_DNA"/>
</dbReference>
<feature type="signal peptide" evidence="1">
    <location>
        <begin position="1"/>
        <end position="27"/>
    </location>
</feature>
<protein>
    <submittedName>
        <fullName evidence="3">DUF6705 family protein</fullName>
    </submittedName>
</protein>
<feature type="chain" id="PRO_5046752235" evidence="1">
    <location>
        <begin position="28"/>
        <end position="194"/>
    </location>
</feature>
<name>A0ABV7XQI1_9FLAO</name>
<keyword evidence="1" id="KW-0732">Signal</keyword>
<feature type="domain" description="DUF6705" evidence="2">
    <location>
        <begin position="11"/>
        <end position="194"/>
    </location>
</feature>
<evidence type="ECO:0000313" key="4">
    <source>
        <dbReference type="Proteomes" id="UP001595735"/>
    </source>
</evidence>
<organism evidence="3 4">
    <name type="scientific">Chryseobacterium tructae</name>
    <dbReference type="NCBI Taxonomy" id="1037380"/>
    <lineage>
        <taxon>Bacteria</taxon>
        <taxon>Pseudomonadati</taxon>
        <taxon>Bacteroidota</taxon>
        <taxon>Flavobacteriia</taxon>
        <taxon>Flavobacteriales</taxon>
        <taxon>Weeksellaceae</taxon>
        <taxon>Chryseobacterium group</taxon>
        <taxon>Chryseobacterium</taxon>
    </lineage>
</organism>